<feature type="region of interest" description="Disordered" evidence="1">
    <location>
        <begin position="1"/>
        <end position="33"/>
    </location>
</feature>
<dbReference type="Proteomes" id="UP000595140">
    <property type="component" value="Unassembled WGS sequence"/>
</dbReference>
<proteinExistence type="predicted"/>
<reference evidence="2 3" key="1">
    <citation type="submission" date="2018-04" db="EMBL/GenBank/DDBJ databases">
        <authorList>
            <person name="Vogel A."/>
        </authorList>
    </citation>
    <scope>NUCLEOTIDE SEQUENCE [LARGE SCALE GENOMIC DNA]</scope>
</reference>
<dbReference type="OrthoDB" id="1305100at2759"/>
<gene>
    <name evidence="2" type="ORF">CCAM_LOCUS27835</name>
</gene>
<accession>A0A484MC21</accession>
<evidence type="ECO:0000313" key="3">
    <source>
        <dbReference type="Proteomes" id="UP000595140"/>
    </source>
</evidence>
<feature type="compositionally biased region" description="Basic residues" evidence="1">
    <location>
        <begin position="124"/>
        <end position="133"/>
    </location>
</feature>
<organism evidence="2 3">
    <name type="scientific">Cuscuta campestris</name>
    <dbReference type="NCBI Taxonomy" id="132261"/>
    <lineage>
        <taxon>Eukaryota</taxon>
        <taxon>Viridiplantae</taxon>
        <taxon>Streptophyta</taxon>
        <taxon>Embryophyta</taxon>
        <taxon>Tracheophyta</taxon>
        <taxon>Spermatophyta</taxon>
        <taxon>Magnoliopsida</taxon>
        <taxon>eudicotyledons</taxon>
        <taxon>Gunneridae</taxon>
        <taxon>Pentapetalae</taxon>
        <taxon>asterids</taxon>
        <taxon>lamiids</taxon>
        <taxon>Solanales</taxon>
        <taxon>Convolvulaceae</taxon>
        <taxon>Cuscuteae</taxon>
        <taxon>Cuscuta</taxon>
        <taxon>Cuscuta subgen. Grammica</taxon>
        <taxon>Cuscuta sect. Cleistogrammica</taxon>
    </lineage>
</organism>
<feature type="region of interest" description="Disordered" evidence="1">
    <location>
        <begin position="118"/>
        <end position="140"/>
    </location>
</feature>
<dbReference type="AlphaFoldDB" id="A0A484MC21"/>
<feature type="compositionally biased region" description="Basic and acidic residues" evidence="1">
    <location>
        <begin position="1"/>
        <end position="29"/>
    </location>
</feature>
<name>A0A484MC21_9ASTE</name>
<keyword evidence="3" id="KW-1185">Reference proteome</keyword>
<sequence>MLEEEHREEDQHEEEHNEEGVDEANQHEDDQLEGNKYIYVNSDDDIVITRDGAAKITPAFSLKKTRQERHGKTSQILTRIFIIRSSRAAGLYSGYMYNQRMDGRLKKNTVEVATLESLKEETSKRKKKKNRRRGKEDGPALGTYTRGTILFSQNYNRLAAKKVVPISVEEVIVHTKTKKLDG</sequence>
<evidence type="ECO:0000313" key="2">
    <source>
        <dbReference type="EMBL" id="VFQ86059.1"/>
    </source>
</evidence>
<protein>
    <submittedName>
        <fullName evidence="2">Uncharacterized protein</fullName>
    </submittedName>
</protein>
<dbReference type="EMBL" id="OOIL02003056">
    <property type="protein sequence ID" value="VFQ86059.1"/>
    <property type="molecule type" value="Genomic_DNA"/>
</dbReference>
<evidence type="ECO:0000256" key="1">
    <source>
        <dbReference type="SAM" id="MobiDB-lite"/>
    </source>
</evidence>